<gene>
    <name evidence="2" type="ORF">AJ80_01661</name>
</gene>
<dbReference type="GO" id="GO:0016279">
    <property type="term" value="F:protein-lysine N-methyltransferase activity"/>
    <property type="evidence" value="ECO:0007669"/>
    <property type="project" value="UniProtKB-ARBA"/>
</dbReference>
<accession>A0A2B7YZF3</accession>
<feature type="domain" description="SET" evidence="1">
    <location>
        <begin position="27"/>
        <end position="258"/>
    </location>
</feature>
<dbReference type="PROSITE" id="PS50280">
    <property type="entry name" value="SET"/>
    <property type="match status" value="1"/>
</dbReference>
<evidence type="ECO:0000313" key="3">
    <source>
        <dbReference type="Proteomes" id="UP000224634"/>
    </source>
</evidence>
<dbReference type="InterPro" id="IPR050600">
    <property type="entry name" value="SETD3_SETD6_MTase"/>
</dbReference>
<dbReference type="SMART" id="SM00317">
    <property type="entry name" value="SET"/>
    <property type="match status" value="1"/>
</dbReference>
<dbReference type="Pfam" id="PF00856">
    <property type="entry name" value="SET"/>
    <property type="match status" value="1"/>
</dbReference>
<sequence>MVKGIRSAGPKHEEFTKWTKSQNIKINGVAAARFPGKGVGIVALRDINAGEVVVSVPRSSMLSIEKIPKEFQEKFPKDIAVLALFAAYLCCGGEFKQTYPLWRAVWPTHEDFEEYLPILWLEQLRALLPPAASGKWSTLTKRQPGSPEYDSDPQNILPKQQEKLEKGFHAVKQVFPEVSFEEYSYYWLASNTRCFYYVPAGAKPPKDRNDAMALCPFADYFNHTDEGVSCKVLYDDYEYSFQADRSYDKGEELFVSYGNHTNDVLLTEYGFVPEQNKWDAIFLDDVILKDLSGENLQDLEWERYLGNYQITDSGPCFRTEMAACIKYMPAEDWARYAAGDQPQSFSQKKTNAIISGWIREYVKEANHAILELTKILEEGGGSSVDSRAQTILRRWRQILALCNTVLESLN</sequence>
<dbReference type="Gene3D" id="3.90.1410.10">
    <property type="entry name" value="set domain protein methyltransferase, domain 1"/>
    <property type="match status" value="1"/>
</dbReference>
<dbReference type="OrthoDB" id="341421at2759"/>
<protein>
    <recommendedName>
        <fullName evidence="1">SET domain-containing protein</fullName>
    </recommendedName>
</protein>
<dbReference type="EMBL" id="PDNA01000014">
    <property type="protein sequence ID" value="PGH26715.1"/>
    <property type="molecule type" value="Genomic_DNA"/>
</dbReference>
<organism evidence="2 3">
    <name type="scientific">Polytolypa hystricis (strain UAMH7299)</name>
    <dbReference type="NCBI Taxonomy" id="1447883"/>
    <lineage>
        <taxon>Eukaryota</taxon>
        <taxon>Fungi</taxon>
        <taxon>Dikarya</taxon>
        <taxon>Ascomycota</taxon>
        <taxon>Pezizomycotina</taxon>
        <taxon>Eurotiomycetes</taxon>
        <taxon>Eurotiomycetidae</taxon>
        <taxon>Onygenales</taxon>
        <taxon>Onygenales incertae sedis</taxon>
        <taxon>Polytolypa</taxon>
    </lineage>
</organism>
<name>A0A2B7YZF3_POLH7</name>
<dbReference type="Proteomes" id="UP000224634">
    <property type="component" value="Unassembled WGS sequence"/>
</dbReference>
<reference evidence="2 3" key="1">
    <citation type="submission" date="2017-10" db="EMBL/GenBank/DDBJ databases">
        <title>Comparative genomics in systemic dimorphic fungi from Ajellomycetaceae.</title>
        <authorList>
            <person name="Munoz J.F."/>
            <person name="Mcewen J.G."/>
            <person name="Clay O.K."/>
            <person name="Cuomo C.A."/>
        </authorList>
    </citation>
    <scope>NUCLEOTIDE SEQUENCE [LARGE SCALE GENOMIC DNA]</scope>
    <source>
        <strain evidence="2 3">UAMH7299</strain>
    </source>
</reference>
<dbReference type="AlphaFoldDB" id="A0A2B7YZF3"/>
<dbReference type="InterPro" id="IPR046341">
    <property type="entry name" value="SET_dom_sf"/>
</dbReference>
<dbReference type="PANTHER" id="PTHR13271">
    <property type="entry name" value="UNCHARACTERIZED PUTATIVE METHYLTRANSFERASE"/>
    <property type="match status" value="1"/>
</dbReference>
<proteinExistence type="predicted"/>
<keyword evidence="3" id="KW-1185">Reference proteome</keyword>
<dbReference type="STRING" id="1447883.A0A2B7YZF3"/>
<comment type="caution">
    <text evidence="2">The sequence shown here is derived from an EMBL/GenBank/DDBJ whole genome shotgun (WGS) entry which is preliminary data.</text>
</comment>
<dbReference type="PANTHER" id="PTHR13271:SF137">
    <property type="entry name" value="SET DOMAIN-CONTAINING PROTEIN"/>
    <property type="match status" value="1"/>
</dbReference>
<dbReference type="SUPFAM" id="SSF82199">
    <property type="entry name" value="SET domain"/>
    <property type="match status" value="1"/>
</dbReference>
<dbReference type="InterPro" id="IPR001214">
    <property type="entry name" value="SET_dom"/>
</dbReference>
<evidence type="ECO:0000313" key="2">
    <source>
        <dbReference type="EMBL" id="PGH26715.1"/>
    </source>
</evidence>
<evidence type="ECO:0000259" key="1">
    <source>
        <dbReference type="PROSITE" id="PS50280"/>
    </source>
</evidence>